<dbReference type="RefSeq" id="WP_088603167.1">
    <property type="nucleotide sequence ID" value="NZ_NJIH01000004.1"/>
</dbReference>
<evidence type="ECO:0000259" key="2">
    <source>
        <dbReference type="Pfam" id="PF03417"/>
    </source>
</evidence>
<dbReference type="InterPro" id="IPR047801">
    <property type="entry name" value="Peptidase_C45"/>
</dbReference>
<evidence type="ECO:0000313" key="3">
    <source>
        <dbReference type="EMBL" id="OWT62079.1"/>
    </source>
</evidence>
<reference evidence="4" key="1">
    <citation type="submission" date="2017-06" db="EMBL/GenBank/DDBJ databases">
        <title>Herbaspirillum phytohormonus sp. nov., isolated from the root nodule of Robinia pseudoacacia in lead-zinc mine.</title>
        <authorList>
            <person name="Fan M."/>
            <person name="Lin Y."/>
        </authorList>
    </citation>
    <scope>NUCLEOTIDE SEQUENCE [LARGE SCALE GENOMIC DNA]</scope>
    <source>
        <strain evidence="4">SC-089</strain>
    </source>
</reference>
<protein>
    <recommendedName>
        <fullName evidence="2">Peptidase C45 hydrolase domain-containing protein</fullName>
    </recommendedName>
</protein>
<name>A0A225MTV0_9BURK</name>
<dbReference type="InterPro" id="IPR005079">
    <property type="entry name" value="Peptidase_C45_hydrolase"/>
</dbReference>
<sequence length="291" mass="31653">MPKTSFFLNCTAACLAVALAMPAGACTLWASAGSQVAAGGTLLSKNRDWAPGQHQVLEYRHPNHGIAYFGLYAIDGRARGIKSGVNRQGLSAVTASASSIPSRLRASQPGKHGILSRILAHYGSVDELAAHADEIFSQSRAMFLMVSDRHKVLVAEIGLHGRYAYKVLDRGAIAHTNYYLDRALAEFNIKVGRSSATRYRRVSQLLNDAPRPYTLDSYVAISRDRRDGPDDSLWRTGRKEATLASWIIESPARGAQTLRVVLDNPGAPEVVRTYTLNDAFWAAPDHSAPGH</sequence>
<dbReference type="EMBL" id="NJIH01000004">
    <property type="protein sequence ID" value="OWT62079.1"/>
    <property type="molecule type" value="Genomic_DNA"/>
</dbReference>
<proteinExistence type="predicted"/>
<gene>
    <name evidence="3" type="ORF">CEY11_09765</name>
</gene>
<comment type="caution">
    <text evidence="3">The sequence shown here is derived from an EMBL/GenBank/DDBJ whole genome shotgun (WGS) entry which is preliminary data.</text>
</comment>
<organism evidence="3 4">
    <name type="scientific">Candidimonas nitroreducens</name>
    <dbReference type="NCBI Taxonomy" id="683354"/>
    <lineage>
        <taxon>Bacteria</taxon>
        <taxon>Pseudomonadati</taxon>
        <taxon>Pseudomonadota</taxon>
        <taxon>Betaproteobacteria</taxon>
        <taxon>Burkholderiales</taxon>
        <taxon>Alcaligenaceae</taxon>
        <taxon>Candidimonas</taxon>
    </lineage>
</organism>
<feature type="chain" id="PRO_5012420495" description="Peptidase C45 hydrolase domain-containing protein" evidence="1">
    <location>
        <begin position="26"/>
        <end position="291"/>
    </location>
</feature>
<dbReference type="AlphaFoldDB" id="A0A225MTV0"/>
<evidence type="ECO:0000313" key="4">
    <source>
        <dbReference type="Proteomes" id="UP000214603"/>
    </source>
</evidence>
<keyword evidence="1" id="KW-0732">Signal</keyword>
<dbReference type="Gene3D" id="3.60.60.10">
    <property type="entry name" value="Penicillin V Acylase, Chain A"/>
    <property type="match status" value="1"/>
</dbReference>
<dbReference type="Pfam" id="PF03417">
    <property type="entry name" value="AAT"/>
    <property type="match status" value="1"/>
</dbReference>
<feature type="signal peptide" evidence="1">
    <location>
        <begin position="1"/>
        <end position="25"/>
    </location>
</feature>
<accession>A0A225MTV0</accession>
<dbReference type="PANTHER" id="PTHR34180">
    <property type="entry name" value="PEPTIDASE C45"/>
    <property type="match status" value="1"/>
</dbReference>
<dbReference type="PANTHER" id="PTHR34180:SF1">
    <property type="entry name" value="BETA-ALANYL-DOPAMINE_CARCININE HYDROLASE"/>
    <property type="match status" value="1"/>
</dbReference>
<feature type="domain" description="Peptidase C45 hydrolase" evidence="2">
    <location>
        <begin position="39"/>
        <end position="256"/>
    </location>
</feature>
<evidence type="ECO:0000256" key="1">
    <source>
        <dbReference type="SAM" id="SignalP"/>
    </source>
</evidence>
<dbReference type="OrthoDB" id="9155544at2"/>
<keyword evidence="4" id="KW-1185">Reference proteome</keyword>
<dbReference type="Proteomes" id="UP000214603">
    <property type="component" value="Unassembled WGS sequence"/>
</dbReference>